<protein>
    <submittedName>
        <fullName evidence="2">DUF485 domain-containing protein</fullName>
    </submittedName>
</protein>
<dbReference type="PANTHER" id="PTHR38441">
    <property type="entry name" value="INTEGRAL MEMBRANE PROTEIN-RELATED"/>
    <property type="match status" value="1"/>
</dbReference>
<name>A0ABP6Q9M7_9ACTN</name>
<proteinExistence type="predicted"/>
<keyword evidence="1" id="KW-1133">Transmembrane helix</keyword>
<feature type="transmembrane region" description="Helical" evidence="1">
    <location>
        <begin position="21"/>
        <end position="43"/>
    </location>
</feature>
<evidence type="ECO:0000256" key="1">
    <source>
        <dbReference type="SAM" id="Phobius"/>
    </source>
</evidence>
<accession>A0ABP6Q9M7</accession>
<dbReference type="EMBL" id="BAAAUV010000006">
    <property type="protein sequence ID" value="GAA3211928.1"/>
    <property type="molecule type" value="Genomic_DNA"/>
</dbReference>
<keyword evidence="3" id="KW-1185">Reference proteome</keyword>
<reference evidence="3" key="1">
    <citation type="journal article" date="2019" name="Int. J. Syst. Evol. Microbiol.">
        <title>The Global Catalogue of Microorganisms (GCM) 10K type strain sequencing project: providing services to taxonomists for standard genome sequencing and annotation.</title>
        <authorList>
            <consortium name="The Broad Institute Genomics Platform"/>
            <consortium name="The Broad Institute Genome Sequencing Center for Infectious Disease"/>
            <person name="Wu L."/>
            <person name="Ma J."/>
        </authorList>
    </citation>
    <scope>NUCLEOTIDE SEQUENCE [LARGE SCALE GENOMIC DNA]</scope>
    <source>
        <strain evidence="3">JCM 9377</strain>
    </source>
</reference>
<keyword evidence="1" id="KW-0812">Transmembrane</keyword>
<evidence type="ECO:0000313" key="2">
    <source>
        <dbReference type="EMBL" id="GAA3211928.1"/>
    </source>
</evidence>
<evidence type="ECO:0000313" key="3">
    <source>
        <dbReference type="Proteomes" id="UP001501237"/>
    </source>
</evidence>
<dbReference type="InterPro" id="IPR007436">
    <property type="entry name" value="DUF485"/>
</dbReference>
<dbReference type="Pfam" id="PF04341">
    <property type="entry name" value="DUF485"/>
    <property type="match status" value="1"/>
</dbReference>
<comment type="caution">
    <text evidence="2">The sequence shown here is derived from an EMBL/GenBank/DDBJ whole genome shotgun (WGS) entry which is preliminary data.</text>
</comment>
<keyword evidence="1" id="KW-0472">Membrane</keyword>
<organism evidence="2 3">
    <name type="scientific">Actinocorallia longicatena</name>
    <dbReference type="NCBI Taxonomy" id="111803"/>
    <lineage>
        <taxon>Bacteria</taxon>
        <taxon>Bacillati</taxon>
        <taxon>Actinomycetota</taxon>
        <taxon>Actinomycetes</taxon>
        <taxon>Streptosporangiales</taxon>
        <taxon>Thermomonosporaceae</taxon>
        <taxon>Actinocorallia</taxon>
    </lineage>
</organism>
<dbReference type="PANTHER" id="PTHR38441:SF1">
    <property type="entry name" value="MEMBRANE PROTEIN"/>
    <property type="match status" value="1"/>
</dbReference>
<dbReference type="Proteomes" id="UP001501237">
    <property type="component" value="Unassembled WGS sequence"/>
</dbReference>
<gene>
    <name evidence="2" type="ORF">GCM10010468_30990</name>
</gene>
<feature type="transmembrane region" description="Helical" evidence="1">
    <location>
        <begin position="55"/>
        <end position="76"/>
    </location>
</feature>
<sequence length="98" mass="11601">MYERVRQSPDFLELRRKFRSFVFPLTAGFLFWYLLYVVMSAWARGFMGHVLFGKVNVALVFGLLQFVSTFVIAWWYERYSSSKLDPLSEKVREEATGL</sequence>